<proteinExistence type="inferred from homology"/>
<dbReference type="InterPro" id="IPR038371">
    <property type="entry name" value="Cu_polyphenol_OxRdtase_sf"/>
</dbReference>
<dbReference type="RefSeq" id="WP_188551245.1">
    <property type="nucleotide sequence ID" value="NZ_BMFY01000011.1"/>
</dbReference>
<evidence type="ECO:0000313" key="13">
    <source>
        <dbReference type="EMBL" id="GGA21052.1"/>
    </source>
</evidence>
<evidence type="ECO:0000256" key="3">
    <source>
        <dbReference type="ARBA" id="ARBA00007353"/>
    </source>
</evidence>
<comment type="similarity">
    <text evidence="3 12">Belongs to the purine nucleoside phosphorylase YfiH/LACC1 family.</text>
</comment>
<dbReference type="GO" id="GO:0005507">
    <property type="term" value="F:copper ion binding"/>
    <property type="evidence" value="ECO:0007669"/>
    <property type="project" value="TreeGrafter"/>
</dbReference>
<evidence type="ECO:0000256" key="6">
    <source>
        <dbReference type="ARBA" id="ARBA00022801"/>
    </source>
</evidence>
<evidence type="ECO:0000256" key="10">
    <source>
        <dbReference type="ARBA" id="ARBA00048968"/>
    </source>
</evidence>
<accession>A0A8J2XL99</accession>
<dbReference type="PANTHER" id="PTHR30616:SF2">
    <property type="entry name" value="PURINE NUCLEOSIDE PHOSPHORYLASE LACC1"/>
    <property type="match status" value="1"/>
</dbReference>
<comment type="catalytic activity">
    <reaction evidence="10">
        <text>adenosine + phosphate = alpha-D-ribose 1-phosphate + adenine</text>
        <dbReference type="Rhea" id="RHEA:27642"/>
        <dbReference type="ChEBI" id="CHEBI:16335"/>
        <dbReference type="ChEBI" id="CHEBI:16708"/>
        <dbReference type="ChEBI" id="CHEBI:43474"/>
        <dbReference type="ChEBI" id="CHEBI:57720"/>
        <dbReference type="EC" id="2.4.2.1"/>
    </reaction>
    <physiologicalReaction direction="left-to-right" evidence="10">
        <dbReference type="Rhea" id="RHEA:27643"/>
    </physiologicalReaction>
</comment>
<evidence type="ECO:0000256" key="11">
    <source>
        <dbReference type="ARBA" id="ARBA00049893"/>
    </source>
</evidence>
<reference evidence="13" key="1">
    <citation type="journal article" date="2014" name="Int. J. Syst. Evol. Microbiol.">
        <title>Complete genome sequence of Corynebacterium casei LMG S-19264T (=DSM 44701T), isolated from a smear-ripened cheese.</title>
        <authorList>
            <consortium name="US DOE Joint Genome Institute (JGI-PGF)"/>
            <person name="Walter F."/>
            <person name="Albersmeier A."/>
            <person name="Kalinowski J."/>
            <person name="Ruckert C."/>
        </authorList>
    </citation>
    <scope>NUCLEOTIDE SEQUENCE</scope>
    <source>
        <strain evidence="13">CGMCC 1.12785</strain>
    </source>
</reference>
<dbReference type="Pfam" id="PF02578">
    <property type="entry name" value="Cu-oxidase_4"/>
    <property type="match status" value="1"/>
</dbReference>
<evidence type="ECO:0000256" key="8">
    <source>
        <dbReference type="ARBA" id="ARBA00023008"/>
    </source>
</evidence>
<evidence type="ECO:0000256" key="1">
    <source>
        <dbReference type="ARBA" id="ARBA00000553"/>
    </source>
</evidence>
<keyword evidence="6" id="KW-0378">Hydrolase</keyword>
<dbReference type="InterPro" id="IPR011324">
    <property type="entry name" value="Cytotoxic_necrot_fac-like_cat"/>
</dbReference>
<keyword evidence="7" id="KW-0862">Zinc</keyword>
<protein>
    <recommendedName>
        <fullName evidence="12">Purine nucleoside phosphorylase</fullName>
    </recommendedName>
</protein>
<keyword evidence="8" id="KW-0186">Copper</keyword>
<dbReference type="Proteomes" id="UP000616114">
    <property type="component" value="Unassembled WGS sequence"/>
</dbReference>
<dbReference type="NCBIfam" id="TIGR00726">
    <property type="entry name" value="peptidoglycan editing factor PgeF"/>
    <property type="match status" value="1"/>
</dbReference>
<comment type="catalytic activity">
    <reaction evidence="11">
        <text>S-methyl-5'-thioadenosine + phosphate = 5-(methylsulfanyl)-alpha-D-ribose 1-phosphate + adenine</text>
        <dbReference type="Rhea" id="RHEA:11852"/>
        <dbReference type="ChEBI" id="CHEBI:16708"/>
        <dbReference type="ChEBI" id="CHEBI:17509"/>
        <dbReference type="ChEBI" id="CHEBI:43474"/>
        <dbReference type="ChEBI" id="CHEBI:58533"/>
        <dbReference type="EC" id="2.4.2.28"/>
    </reaction>
    <physiologicalReaction direction="left-to-right" evidence="11">
        <dbReference type="Rhea" id="RHEA:11853"/>
    </physiologicalReaction>
</comment>
<dbReference type="CDD" id="cd16833">
    <property type="entry name" value="YfiH"/>
    <property type="match status" value="1"/>
</dbReference>
<dbReference type="EMBL" id="BMFY01000011">
    <property type="protein sequence ID" value="GGA21052.1"/>
    <property type="molecule type" value="Genomic_DNA"/>
</dbReference>
<keyword evidence="14" id="KW-1185">Reference proteome</keyword>
<evidence type="ECO:0000256" key="12">
    <source>
        <dbReference type="RuleBase" id="RU361274"/>
    </source>
</evidence>
<evidence type="ECO:0000256" key="7">
    <source>
        <dbReference type="ARBA" id="ARBA00022833"/>
    </source>
</evidence>
<evidence type="ECO:0000256" key="4">
    <source>
        <dbReference type="ARBA" id="ARBA00022679"/>
    </source>
</evidence>
<evidence type="ECO:0000256" key="5">
    <source>
        <dbReference type="ARBA" id="ARBA00022723"/>
    </source>
</evidence>
<organism evidence="13 14">
    <name type="scientific">Sediminivirga luteola</name>
    <dbReference type="NCBI Taxonomy" id="1774748"/>
    <lineage>
        <taxon>Bacteria</taxon>
        <taxon>Bacillati</taxon>
        <taxon>Actinomycetota</taxon>
        <taxon>Actinomycetes</taxon>
        <taxon>Micrococcales</taxon>
        <taxon>Brevibacteriaceae</taxon>
        <taxon>Sediminivirga</taxon>
    </lineage>
</organism>
<dbReference type="PANTHER" id="PTHR30616">
    <property type="entry name" value="UNCHARACTERIZED PROTEIN YFIH"/>
    <property type="match status" value="1"/>
</dbReference>
<dbReference type="GO" id="GO:0017061">
    <property type="term" value="F:S-methyl-5-thioadenosine phosphorylase activity"/>
    <property type="evidence" value="ECO:0007669"/>
    <property type="project" value="UniProtKB-EC"/>
</dbReference>
<reference evidence="13" key="2">
    <citation type="submission" date="2020-09" db="EMBL/GenBank/DDBJ databases">
        <authorList>
            <person name="Sun Q."/>
            <person name="Zhou Y."/>
        </authorList>
    </citation>
    <scope>NUCLEOTIDE SEQUENCE</scope>
    <source>
        <strain evidence="13">CGMCC 1.12785</strain>
    </source>
</reference>
<dbReference type="AlphaFoldDB" id="A0A8J2XL99"/>
<sequence>MLLDRYVLGPAGGNSGRGRAHIAFTDRHGGYSEDPYDFNLARHVGDQETAVAQNRALLAQALGATPESFVFLRQVHGARVALADDALLASDELTSSLREADAVVAARSDVRLTILTADCAPVLLADPAAGVIGAAHAGRPGMLAGVVPATVAAMRDLGAERIEAVIGPTVCPRCYEVPAAMREEAAGIEPVCASVTWEGTPAIDVAGGVAEQLTRHGVPLRWSRHCTVEDAALFSHRREGTTGRQAAVIWLEH</sequence>
<comment type="catalytic activity">
    <reaction evidence="9">
        <text>adenosine + H2O + H(+) = inosine + NH4(+)</text>
        <dbReference type="Rhea" id="RHEA:24408"/>
        <dbReference type="ChEBI" id="CHEBI:15377"/>
        <dbReference type="ChEBI" id="CHEBI:15378"/>
        <dbReference type="ChEBI" id="CHEBI:16335"/>
        <dbReference type="ChEBI" id="CHEBI:17596"/>
        <dbReference type="ChEBI" id="CHEBI:28938"/>
        <dbReference type="EC" id="3.5.4.4"/>
    </reaction>
    <physiologicalReaction direction="left-to-right" evidence="9">
        <dbReference type="Rhea" id="RHEA:24409"/>
    </physiologicalReaction>
</comment>
<evidence type="ECO:0000256" key="2">
    <source>
        <dbReference type="ARBA" id="ARBA00003215"/>
    </source>
</evidence>
<keyword evidence="5" id="KW-0479">Metal-binding</keyword>
<comment type="function">
    <text evidence="2">Purine nucleoside enzyme that catalyzes the phosphorolysis of adenosine and inosine nucleosides, yielding D-ribose 1-phosphate and the respective free bases, adenine and hypoxanthine. Also catalyzes the phosphorolysis of S-methyl-5'-thioadenosine into adenine and S-methyl-5-thio-alpha-D-ribose 1-phosphate. Also has adenosine deaminase activity.</text>
</comment>
<keyword evidence="4" id="KW-0808">Transferase</keyword>
<evidence type="ECO:0000256" key="9">
    <source>
        <dbReference type="ARBA" id="ARBA00047989"/>
    </source>
</evidence>
<dbReference type="SUPFAM" id="SSF64438">
    <property type="entry name" value="CNF1/YfiH-like putative cysteine hydrolases"/>
    <property type="match status" value="1"/>
</dbReference>
<dbReference type="GO" id="GO:0016787">
    <property type="term" value="F:hydrolase activity"/>
    <property type="evidence" value="ECO:0007669"/>
    <property type="project" value="UniProtKB-KW"/>
</dbReference>
<dbReference type="InterPro" id="IPR003730">
    <property type="entry name" value="Cu_polyphenol_OxRdtase"/>
</dbReference>
<name>A0A8J2XL99_9MICO</name>
<comment type="catalytic activity">
    <reaction evidence="1">
        <text>inosine + phosphate = alpha-D-ribose 1-phosphate + hypoxanthine</text>
        <dbReference type="Rhea" id="RHEA:27646"/>
        <dbReference type="ChEBI" id="CHEBI:17368"/>
        <dbReference type="ChEBI" id="CHEBI:17596"/>
        <dbReference type="ChEBI" id="CHEBI:43474"/>
        <dbReference type="ChEBI" id="CHEBI:57720"/>
        <dbReference type="EC" id="2.4.2.1"/>
    </reaction>
    <physiologicalReaction direction="left-to-right" evidence="1">
        <dbReference type="Rhea" id="RHEA:27647"/>
    </physiologicalReaction>
</comment>
<evidence type="ECO:0000313" key="14">
    <source>
        <dbReference type="Proteomes" id="UP000616114"/>
    </source>
</evidence>
<gene>
    <name evidence="13" type="ORF">GCM10011333_25190</name>
</gene>
<dbReference type="Gene3D" id="3.60.140.10">
    <property type="entry name" value="CNF1/YfiH-like putative cysteine hydrolases"/>
    <property type="match status" value="1"/>
</dbReference>
<comment type="caution">
    <text evidence="13">The sequence shown here is derived from an EMBL/GenBank/DDBJ whole genome shotgun (WGS) entry which is preliminary data.</text>
</comment>